<dbReference type="InterPro" id="IPR000169">
    <property type="entry name" value="Pept_cys_AS"/>
</dbReference>
<keyword evidence="11" id="KW-1185">Reference proteome</keyword>
<dbReference type="InterPro" id="IPR000668">
    <property type="entry name" value="Peptidase_C1A_C"/>
</dbReference>
<evidence type="ECO:0000256" key="2">
    <source>
        <dbReference type="ARBA" id="ARBA00022670"/>
    </source>
</evidence>
<dbReference type="PROSITE" id="PS00139">
    <property type="entry name" value="THIOL_PROTEASE_CYS"/>
    <property type="match status" value="2"/>
</dbReference>
<dbReference type="Proteomes" id="UP001235939">
    <property type="component" value="Chromosome 01"/>
</dbReference>
<evidence type="ECO:0000313" key="10">
    <source>
        <dbReference type="EMBL" id="UYV60945.1"/>
    </source>
</evidence>
<comment type="similarity">
    <text evidence="1">Belongs to the peptidase C1 family.</text>
</comment>
<evidence type="ECO:0000256" key="5">
    <source>
        <dbReference type="ARBA" id="ARBA00023145"/>
    </source>
</evidence>
<reference evidence="10 11" key="1">
    <citation type="submission" date="2022-01" db="EMBL/GenBank/DDBJ databases">
        <title>A chromosomal length assembly of Cordylochernes scorpioides.</title>
        <authorList>
            <person name="Zeh D."/>
            <person name="Zeh J."/>
        </authorList>
    </citation>
    <scope>NUCLEOTIDE SEQUENCE [LARGE SCALE GENOMIC DNA]</scope>
    <source>
        <strain evidence="10">IN4F17</strain>
        <tissue evidence="10">Whole Body</tissue>
    </source>
</reference>
<evidence type="ECO:0000256" key="1">
    <source>
        <dbReference type="ARBA" id="ARBA00008455"/>
    </source>
</evidence>
<keyword evidence="7" id="KW-0732">Signal</keyword>
<dbReference type="CDD" id="cd02248">
    <property type="entry name" value="Peptidase_C1A"/>
    <property type="match status" value="2"/>
</dbReference>
<keyword evidence="4" id="KW-0788">Thiol protease</keyword>
<keyword evidence="3" id="KW-0378">Hydrolase</keyword>
<dbReference type="Pfam" id="PF08246">
    <property type="entry name" value="Inhibitor_I29"/>
    <property type="match status" value="2"/>
</dbReference>
<dbReference type="PRINTS" id="PR00705">
    <property type="entry name" value="PAPAIN"/>
</dbReference>
<dbReference type="InterPro" id="IPR039417">
    <property type="entry name" value="Peptidase_C1A_papain-like"/>
</dbReference>
<sequence>MKFLVALTLLALGSQCLARPANDHDHHWERFKELHGKNYQGLEDQARKAIFEENLKKIVQHNLEYELGMHSYHLGINKYSDWSSQEFTKRMNGLIVSEDRTMDLYEPSGDMELPSSLDWRSKGYVTGVKDQGQCGSCWAFSTTGGLEGQHYRKTGKLVSLSEKNLVDCSTSNNGCGGGDMVEAYKYIIKNGGIDTEESYPYMDEKDQCTYNKSNIGATCKGYKRINQDEESLKQALAAEGPISIGIDASGDNFQQYKGGVYNNPYCKNGENDLDHGVLLVGYGQENGIDYWLVKNRMKFLVALTLLALGSQCLARPTNDHDHHWERFKELHGKNYQGLEDQVRKAIFEEKLKNIFQHNLEYDLGMHSYYLGINKYSDWSSQEFTERMNGLIVSEDRTMDLYEPSGDMELPSSLDWRSKGYVTGVKDQGDCGSCWAFSTTGGLEGQHYRKSGKLVPLSEQNLVDCSTSNNEESYPLVGYTDNCHYNKSNIGATCKGYKRINQDEESLKQALAAVGPISIAIDASGNFQEYKGGVYNNPDCGNHKDDLNHGVLLVGYGQDNGMDYWLVKNSWGDSWGEKGYIKMSRNKKNQCGIANDASYPIV</sequence>
<keyword evidence="6" id="KW-1015">Disulfide bond</keyword>
<protein>
    <submittedName>
        <fullName evidence="10">MCM2</fullName>
    </submittedName>
</protein>
<dbReference type="EMBL" id="CP092863">
    <property type="protein sequence ID" value="UYV60945.1"/>
    <property type="molecule type" value="Genomic_DNA"/>
</dbReference>
<dbReference type="InterPro" id="IPR038765">
    <property type="entry name" value="Papain-like_cys_pep_sf"/>
</dbReference>
<dbReference type="PANTHER" id="PTHR12411">
    <property type="entry name" value="CYSTEINE PROTEASE FAMILY C1-RELATED"/>
    <property type="match status" value="1"/>
</dbReference>
<dbReference type="InterPro" id="IPR013201">
    <property type="entry name" value="Prot_inhib_I29"/>
</dbReference>
<dbReference type="SMART" id="SM00848">
    <property type="entry name" value="Inhibitor_I29"/>
    <property type="match status" value="2"/>
</dbReference>
<feature type="signal peptide" evidence="7">
    <location>
        <begin position="1"/>
        <end position="18"/>
    </location>
</feature>
<dbReference type="PROSITE" id="PS00640">
    <property type="entry name" value="THIOL_PROTEASE_ASN"/>
    <property type="match status" value="1"/>
</dbReference>
<dbReference type="SUPFAM" id="SSF54001">
    <property type="entry name" value="Cysteine proteinases"/>
    <property type="match status" value="2"/>
</dbReference>
<dbReference type="InterPro" id="IPR025661">
    <property type="entry name" value="Pept_asp_AS"/>
</dbReference>
<evidence type="ECO:0000259" key="9">
    <source>
        <dbReference type="SMART" id="SM00848"/>
    </source>
</evidence>
<dbReference type="InterPro" id="IPR025660">
    <property type="entry name" value="Pept_his_AS"/>
</dbReference>
<dbReference type="PROSITE" id="PS00639">
    <property type="entry name" value="THIOL_PROTEASE_HIS"/>
    <property type="match status" value="2"/>
</dbReference>
<evidence type="ECO:0000256" key="7">
    <source>
        <dbReference type="SAM" id="SignalP"/>
    </source>
</evidence>
<evidence type="ECO:0000256" key="3">
    <source>
        <dbReference type="ARBA" id="ARBA00022801"/>
    </source>
</evidence>
<organism evidence="10 11">
    <name type="scientific">Cordylochernes scorpioides</name>
    <dbReference type="NCBI Taxonomy" id="51811"/>
    <lineage>
        <taxon>Eukaryota</taxon>
        <taxon>Metazoa</taxon>
        <taxon>Ecdysozoa</taxon>
        <taxon>Arthropoda</taxon>
        <taxon>Chelicerata</taxon>
        <taxon>Arachnida</taxon>
        <taxon>Pseudoscorpiones</taxon>
        <taxon>Cheliferoidea</taxon>
        <taxon>Chernetidae</taxon>
        <taxon>Cordylochernes</taxon>
    </lineage>
</organism>
<dbReference type="Pfam" id="PF00112">
    <property type="entry name" value="Peptidase_C1"/>
    <property type="match status" value="2"/>
</dbReference>
<evidence type="ECO:0000256" key="6">
    <source>
        <dbReference type="ARBA" id="ARBA00023157"/>
    </source>
</evidence>
<keyword evidence="5" id="KW-0865">Zymogen</keyword>
<name>A0ABY6K187_9ARAC</name>
<evidence type="ECO:0000313" key="11">
    <source>
        <dbReference type="Proteomes" id="UP001235939"/>
    </source>
</evidence>
<feature type="domain" description="Peptidase C1A papain C-terminal" evidence="8">
    <location>
        <begin position="409"/>
        <end position="600"/>
    </location>
</feature>
<keyword evidence="2" id="KW-0645">Protease</keyword>
<feature type="domain" description="Peptidase C1A papain C-terminal" evidence="8">
    <location>
        <begin position="113"/>
        <end position="311"/>
    </location>
</feature>
<evidence type="ECO:0000259" key="8">
    <source>
        <dbReference type="SMART" id="SM00645"/>
    </source>
</evidence>
<dbReference type="Gene3D" id="3.90.70.10">
    <property type="entry name" value="Cysteine proteinases"/>
    <property type="match status" value="3"/>
</dbReference>
<dbReference type="InterPro" id="IPR013128">
    <property type="entry name" value="Peptidase_C1A"/>
</dbReference>
<feature type="domain" description="Cathepsin propeptide inhibitor" evidence="9">
    <location>
        <begin position="28"/>
        <end position="87"/>
    </location>
</feature>
<gene>
    <name evidence="10" type="ORF">LAZ67_1002899</name>
</gene>
<evidence type="ECO:0000256" key="4">
    <source>
        <dbReference type="ARBA" id="ARBA00022807"/>
    </source>
</evidence>
<accession>A0ABY6K187</accession>
<feature type="chain" id="PRO_5046407987" evidence="7">
    <location>
        <begin position="19"/>
        <end position="601"/>
    </location>
</feature>
<dbReference type="SMART" id="SM00645">
    <property type="entry name" value="Pept_C1"/>
    <property type="match status" value="2"/>
</dbReference>
<feature type="domain" description="Cathepsin propeptide inhibitor" evidence="9">
    <location>
        <begin position="324"/>
        <end position="383"/>
    </location>
</feature>
<dbReference type="Gene3D" id="1.10.287.2250">
    <property type="match status" value="1"/>
</dbReference>
<proteinExistence type="inferred from homology"/>